<dbReference type="InParanoid" id="S0EYP8"/>
<proteinExistence type="predicted"/>
<dbReference type="AlphaFoldDB" id="S0EYP8"/>
<dbReference type="Proteomes" id="UP000014227">
    <property type="component" value="Chromosome I"/>
</dbReference>
<dbReference type="eggNOG" id="COG4293">
    <property type="taxonomic scope" value="Bacteria"/>
</dbReference>
<evidence type="ECO:0000313" key="2">
    <source>
        <dbReference type="Proteomes" id="UP000014227"/>
    </source>
</evidence>
<gene>
    <name evidence="1" type="ORF">CCALI_01274</name>
</gene>
<dbReference type="InterPro" id="IPR014923">
    <property type="entry name" value="DUF1802"/>
</dbReference>
<reference evidence="2" key="1">
    <citation type="submission" date="2013-03" db="EMBL/GenBank/DDBJ databases">
        <title>Genome sequence of Chthonomonas calidirosea, the first sequenced genome from the Armatimonadetes phylum (formally candidate division OP10).</title>
        <authorList>
            <person name="Lee K.C.Y."/>
            <person name="Morgan X.C."/>
            <person name="Dunfield P.F."/>
            <person name="Tamas I."/>
            <person name="Houghton K.M."/>
            <person name="Vyssotski M."/>
            <person name="Ryan J.L.J."/>
            <person name="Lagutin K."/>
            <person name="McDonald I.R."/>
            <person name="Stott M.B."/>
        </authorList>
    </citation>
    <scope>NUCLEOTIDE SEQUENCE [LARGE SCALE GENOMIC DNA]</scope>
    <source>
        <strain evidence="2">DSM 23976 / ICMP 18418 / T49</strain>
    </source>
</reference>
<dbReference type="KEGG" id="ccz:CCALI_01274"/>
<organism evidence="1 2">
    <name type="scientific">Chthonomonas calidirosea (strain DSM 23976 / ICMP 18418 / T49)</name>
    <dbReference type="NCBI Taxonomy" id="1303518"/>
    <lineage>
        <taxon>Bacteria</taxon>
        <taxon>Bacillati</taxon>
        <taxon>Armatimonadota</taxon>
        <taxon>Chthonomonadia</taxon>
        <taxon>Chthonomonadales</taxon>
        <taxon>Chthonomonadaceae</taxon>
        <taxon>Chthonomonas</taxon>
    </lineage>
</organism>
<dbReference type="RefSeq" id="WP_016482633.1">
    <property type="nucleotide sequence ID" value="NC_021487.1"/>
</dbReference>
<accession>S0EYP8</accession>
<dbReference type="OrthoDB" id="9808776at2"/>
<evidence type="ECO:0000313" key="1">
    <source>
        <dbReference type="EMBL" id="CCW35092.1"/>
    </source>
</evidence>
<dbReference type="Pfam" id="PF08819">
    <property type="entry name" value="DUF1802"/>
    <property type="match status" value="1"/>
</dbReference>
<sequence>MWNTNDRALKEWALACKMLQEGRQLLLIRKGGLREEEGRFVPRYPEFFLFPTFEHQRAELLQDRYKSELEPLTSSSNPGQVVISAYAVVTDVFQARSEEQVMAAAEEHIWNAEYVRQRFDFNPYDPLTLLVLRVYVLPQPIVLPFLKAYEGCRSWITLDRALSTEGAIPVLPTAEFERRRESLRTILARSF</sequence>
<dbReference type="EMBL" id="HF951689">
    <property type="protein sequence ID" value="CCW35092.1"/>
    <property type="molecule type" value="Genomic_DNA"/>
</dbReference>
<dbReference type="HOGENOM" id="CLU_085858_3_0_0"/>
<protein>
    <submittedName>
        <fullName evidence="1">Uncharacterized protein conserved in bacteria</fullName>
    </submittedName>
</protein>
<dbReference type="STRING" id="454171.CP488_02821"/>
<dbReference type="PATRIC" id="fig|1303518.3.peg.1298"/>
<keyword evidence="2" id="KW-1185">Reference proteome</keyword>
<name>S0EYP8_CHTCT</name>